<gene>
    <name evidence="1" type="ORF">EKG39_04355</name>
</gene>
<reference evidence="1 2" key="1">
    <citation type="submission" date="2018-12" db="EMBL/GenBank/DDBJ databases">
        <authorList>
            <person name="Yu L."/>
        </authorList>
    </citation>
    <scope>NUCLEOTIDE SEQUENCE [LARGE SCALE GENOMIC DNA]</scope>
    <source>
        <strain evidence="1 2">HAW-EB5</strain>
    </source>
</reference>
<organism evidence="1 2">
    <name type="scientific">Shewanella atlantica</name>
    <dbReference type="NCBI Taxonomy" id="271099"/>
    <lineage>
        <taxon>Bacteria</taxon>
        <taxon>Pseudomonadati</taxon>
        <taxon>Pseudomonadota</taxon>
        <taxon>Gammaproteobacteria</taxon>
        <taxon>Alteromonadales</taxon>
        <taxon>Shewanellaceae</taxon>
        <taxon>Shewanella</taxon>
    </lineage>
</organism>
<keyword evidence="2" id="KW-1185">Reference proteome</keyword>
<comment type="caution">
    <text evidence="1">The sequence shown here is derived from an EMBL/GenBank/DDBJ whole genome shotgun (WGS) entry which is preliminary data.</text>
</comment>
<dbReference type="OrthoDB" id="6269061at2"/>
<dbReference type="EMBL" id="RXNV01000001">
    <property type="protein sequence ID" value="RTR34897.1"/>
    <property type="molecule type" value="Genomic_DNA"/>
</dbReference>
<dbReference type="AlphaFoldDB" id="A0A3S0IL64"/>
<proteinExistence type="predicted"/>
<evidence type="ECO:0000313" key="2">
    <source>
        <dbReference type="Proteomes" id="UP000282060"/>
    </source>
</evidence>
<dbReference type="Proteomes" id="UP000282060">
    <property type="component" value="Unassembled WGS sequence"/>
</dbReference>
<name>A0A3S0IL64_9GAMM</name>
<protein>
    <submittedName>
        <fullName evidence="1">Uncharacterized protein</fullName>
    </submittedName>
</protein>
<evidence type="ECO:0000313" key="1">
    <source>
        <dbReference type="EMBL" id="RTR34897.1"/>
    </source>
</evidence>
<accession>A0A3S0IL64</accession>
<sequence length="68" mass="7891">MEEFELGLGYVSQIPSTKKRSLSCQNCERLTVIEGETVCFRQGEVIRLHRLDEEPAKFRLSCDGWRSK</sequence>